<dbReference type="Gene3D" id="3.10.100.10">
    <property type="entry name" value="Mannose-Binding Protein A, subunit A"/>
    <property type="match status" value="1"/>
</dbReference>
<dbReference type="PROSITE" id="PS00615">
    <property type="entry name" value="C_TYPE_LECTIN_1"/>
    <property type="match status" value="1"/>
</dbReference>
<evidence type="ECO:0000256" key="1">
    <source>
        <dbReference type="ARBA" id="ARBA00023157"/>
    </source>
</evidence>
<reference evidence="3" key="1">
    <citation type="submission" date="2021-04" db="EMBL/GenBank/DDBJ databases">
        <authorList>
            <consortium name="Wellcome Sanger Institute Data Sharing"/>
        </authorList>
    </citation>
    <scope>NUCLEOTIDE SEQUENCE [LARGE SCALE GENOMIC DNA]</scope>
</reference>
<dbReference type="InterPro" id="IPR018378">
    <property type="entry name" value="C-type_lectin_CS"/>
</dbReference>
<dbReference type="SMART" id="SM00034">
    <property type="entry name" value="CLECT"/>
    <property type="match status" value="1"/>
</dbReference>
<dbReference type="Pfam" id="PF00059">
    <property type="entry name" value="Lectin_C"/>
    <property type="match status" value="1"/>
</dbReference>
<keyword evidence="4" id="KW-1185">Reference proteome</keyword>
<proteinExistence type="predicted"/>
<dbReference type="CDD" id="cd03602">
    <property type="entry name" value="CLECT_1"/>
    <property type="match status" value="1"/>
</dbReference>
<name>A0A671YZV4_SPAAU</name>
<dbReference type="InterPro" id="IPR016186">
    <property type="entry name" value="C-type_lectin-like/link_sf"/>
</dbReference>
<dbReference type="InterPro" id="IPR016187">
    <property type="entry name" value="CTDL_fold"/>
</dbReference>
<dbReference type="PROSITE" id="PS50041">
    <property type="entry name" value="C_TYPE_LECTIN_2"/>
    <property type="match status" value="1"/>
</dbReference>
<evidence type="ECO:0000313" key="4">
    <source>
        <dbReference type="Proteomes" id="UP000472265"/>
    </source>
</evidence>
<protein>
    <recommendedName>
        <fullName evidence="2">C-type lectin domain-containing protein</fullName>
    </recommendedName>
</protein>
<dbReference type="PANTHER" id="PTHR45784">
    <property type="entry name" value="C-TYPE LECTIN DOMAIN FAMILY 20 MEMBER A-RELATED"/>
    <property type="match status" value="1"/>
</dbReference>
<dbReference type="GeneTree" id="ENSGT01100000263473"/>
<feature type="domain" description="C-type lectin" evidence="2">
    <location>
        <begin position="59"/>
        <end position="163"/>
    </location>
</feature>
<keyword evidence="1" id="KW-1015">Disulfide bond</keyword>
<organism evidence="3 4">
    <name type="scientific">Sparus aurata</name>
    <name type="common">Gilthead sea bream</name>
    <dbReference type="NCBI Taxonomy" id="8175"/>
    <lineage>
        <taxon>Eukaryota</taxon>
        <taxon>Metazoa</taxon>
        <taxon>Chordata</taxon>
        <taxon>Craniata</taxon>
        <taxon>Vertebrata</taxon>
        <taxon>Euteleostomi</taxon>
        <taxon>Actinopterygii</taxon>
        <taxon>Neopterygii</taxon>
        <taxon>Teleostei</taxon>
        <taxon>Neoteleostei</taxon>
        <taxon>Acanthomorphata</taxon>
        <taxon>Eupercaria</taxon>
        <taxon>Spariformes</taxon>
        <taxon>Sparidae</taxon>
        <taxon>Sparus</taxon>
    </lineage>
</organism>
<sequence length="166" mass="18958">DLCIRRFFFSFLSHQPCDDPSDVSGDPSEGRIHHMDGKLYVIVPLHSTVLCFSGLNVTFVYIQTPMTWTEAQSYCREHHTDLASVRNTAENQKVKDLVSAGYIAWIGLFRDSWKWSDGSDSSFRYWLQGEPEGGNQACVLGSLRNSGKWFDDPCDRNRPFVCYSEC</sequence>
<dbReference type="Proteomes" id="UP000472265">
    <property type="component" value="Chromosome 7"/>
</dbReference>
<accession>A0A671YZV4</accession>
<dbReference type="InParanoid" id="A0A671YZV4"/>
<dbReference type="SUPFAM" id="SSF56436">
    <property type="entry name" value="C-type lectin-like"/>
    <property type="match status" value="1"/>
</dbReference>
<evidence type="ECO:0000259" key="2">
    <source>
        <dbReference type="PROSITE" id="PS50041"/>
    </source>
</evidence>
<evidence type="ECO:0000313" key="3">
    <source>
        <dbReference type="Ensembl" id="ENSSAUP00010068272.1"/>
    </source>
</evidence>
<dbReference type="AlphaFoldDB" id="A0A671YZV4"/>
<reference evidence="3" key="3">
    <citation type="submission" date="2025-09" db="UniProtKB">
        <authorList>
            <consortium name="Ensembl"/>
        </authorList>
    </citation>
    <scope>IDENTIFICATION</scope>
</reference>
<dbReference type="InterPro" id="IPR001304">
    <property type="entry name" value="C-type_lectin-like"/>
</dbReference>
<dbReference type="Ensembl" id="ENSSAUT00010071447.1">
    <property type="protein sequence ID" value="ENSSAUP00010068272.1"/>
    <property type="gene ID" value="ENSSAUG00010027120.1"/>
</dbReference>
<dbReference type="PANTHER" id="PTHR45784:SF3">
    <property type="entry name" value="C-TYPE LECTIN DOMAIN FAMILY 4 MEMBER K-LIKE-RELATED"/>
    <property type="match status" value="1"/>
</dbReference>
<reference evidence="3" key="2">
    <citation type="submission" date="2025-08" db="UniProtKB">
        <authorList>
            <consortium name="Ensembl"/>
        </authorList>
    </citation>
    <scope>IDENTIFICATION</scope>
</reference>
<dbReference type="OMA" id="MNMTENQ"/>